<keyword evidence="2" id="KW-1133">Transmembrane helix</keyword>
<keyword evidence="2" id="KW-0472">Membrane</keyword>
<feature type="compositionally biased region" description="Polar residues" evidence="1">
    <location>
        <begin position="378"/>
        <end position="388"/>
    </location>
</feature>
<feature type="region of interest" description="Disordered" evidence="1">
    <location>
        <begin position="378"/>
        <end position="429"/>
    </location>
</feature>
<proteinExistence type="predicted"/>
<feature type="compositionally biased region" description="Low complexity" evidence="1">
    <location>
        <begin position="404"/>
        <end position="415"/>
    </location>
</feature>
<keyword evidence="2" id="KW-0812">Transmembrane</keyword>
<evidence type="ECO:0000313" key="3">
    <source>
        <dbReference type="EMBL" id="KAG2215562.1"/>
    </source>
</evidence>
<feature type="transmembrane region" description="Helical" evidence="2">
    <location>
        <begin position="238"/>
        <end position="261"/>
    </location>
</feature>
<dbReference type="SUPFAM" id="SSF117281">
    <property type="entry name" value="Kelch motif"/>
    <property type="match status" value="1"/>
</dbReference>
<dbReference type="Proteomes" id="UP000650833">
    <property type="component" value="Unassembled WGS sequence"/>
</dbReference>
<evidence type="ECO:0000256" key="1">
    <source>
        <dbReference type="SAM" id="MobiDB-lite"/>
    </source>
</evidence>
<accession>A0A8H7RSR5</accession>
<dbReference type="Gene3D" id="2.120.10.80">
    <property type="entry name" value="Kelch-type beta propeller"/>
    <property type="match status" value="2"/>
</dbReference>
<dbReference type="EMBL" id="JAEPRC010000006">
    <property type="protein sequence ID" value="KAG2215562.1"/>
    <property type="molecule type" value="Genomic_DNA"/>
</dbReference>
<evidence type="ECO:0000313" key="4">
    <source>
        <dbReference type="Proteomes" id="UP000650833"/>
    </source>
</evidence>
<dbReference type="InterPro" id="IPR015915">
    <property type="entry name" value="Kelch-typ_b-propeller"/>
</dbReference>
<feature type="compositionally biased region" description="Polar residues" evidence="1">
    <location>
        <begin position="416"/>
        <end position="429"/>
    </location>
</feature>
<gene>
    <name evidence="3" type="ORF">INT46_000368</name>
</gene>
<dbReference type="AlphaFoldDB" id="A0A8H7RSR5"/>
<sequence>MGTAVSVPSQGRIYYWGGLSGQYPGYSINSTTVLSINKNFAWSICPGMLPSGTFTRFGHTATLDKDGVNIFYIGGRIRTSDNNNNNNSNSAIDSITNSTRLIPFYNIIPMSDILTYNTLDATWNLRYSPSAPTMSSRYMHTANLLPYSGKILIYGGATDDGNEKHPSAVSDYLYLFDSKTFEYTRVDDYEQSQGAGPRFGHSGSATWLKSFTLLSGAGGDSNNSNNNFDPHNTLNDRAIIGISIGSVLVIVLLIAGIFYAIHKIRSKKHKLSAAAVAKKEKIQDGKDKSNNDVLSNDMYEISQQHLPYLHKEYQRYSSASFDMTNIPNEYNHVTATPDGSGSGIPIYVAISSDSTTLHDNTTPPRGFSFDHIISSKPNQVRNPQQQPSLIDEQKHSSGSLQLIPSYTTSNTPTSTAKMSLNSTIKPSAI</sequence>
<comment type="caution">
    <text evidence="3">The sequence shown here is derived from an EMBL/GenBank/DDBJ whole genome shotgun (WGS) entry which is preliminary data.</text>
</comment>
<name>A0A8H7RSR5_9FUNG</name>
<organism evidence="3 4">
    <name type="scientific">Mucor plumbeus</name>
    <dbReference type="NCBI Taxonomy" id="97098"/>
    <lineage>
        <taxon>Eukaryota</taxon>
        <taxon>Fungi</taxon>
        <taxon>Fungi incertae sedis</taxon>
        <taxon>Mucoromycota</taxon>
        <taxon>Mucoromycotina</taxon>
        <taxon>Mucoromycetes</taxon>
        <taxon>Mucorales</taxon>
        <taxon>Mucorineae</taxon>
        <taxon>Mucoraceae</taxon>
        <taxon>Mucor</taxon>
    </lineage>
</organism>
<dbReference type="OrthoDB" id="2260567at2759"/>
<reference evidence="3" key="1">
    <citation type="submission" date="2020-12" db="EMBL/GenBank/DDBJ databases">
        <title>Metabolic potential, ecology and presence of endohyphal bacteria is reflected in genomic diversity of Mucoromycotina.</title>
        <authorList>
            <person name="Muszewska A."/>
            <person name="Okrasinska A."/>
            <person name="Steczkiewicz K."/>
            <person name="Drgas O."/>
            <person name="Orlowska M."/>
            <person name="Perlinska-Lenart U."/>
            <person name="Aleksandrzak-Piekarczyk T."/>
            <person name="Szatraj K."/>
            <person name="Zielenkiewicz U."/>
            <person name="Pilsyk S."/>
            <person name="Malc E."/>
            <person name="Mieczkowski P."/>
            <person name="Kruszewska J.S."/>
            <person name="Biernat P."/>
            <person name="Pawlowska J."/>
        </authorList>
    </citation>
    <scope>NUCLEOTIDE SEQUENCE</scope>
    <source>
        <strain evidence="3">CBS 226.32</strain>
    </source>
</reference>
<protein>
    <recommendedName>
        <fullName evidence="5">Galactose oxidase</fullName>
    </recommendedName>
</protein>
<evidence type="ECO:0008006" key="5">
    <source>
        <dbReference type="Google" id="ProtNLM"/>
    </source>
</evidence>
<keyword evidence="4" id="KW-1185">Reference proteome</keyword>
<evidence type="ECO:0000256" key="2">
    <source>
        <dbReference type="SAM" id="Phobius"/>
    </source>
</evidence>